<keyword evidence="7" id="KW-1185">Reference proteome</keyword>
<dbReference type="EMBL" id="FN869568">
    <property type="protein sequence ID" value="CBV42517.1"/>
    <property type="molecule type" value="Genomic_DNA"/>
</dbReference>
<reference evidence="4" key="1">
    <citation type="journal article" date="2010" name="Environ. Microbiol.">
        <title>A blueprint of ectoine metabolism from the genome of the industrial producer Halomonas elongata DSM 2581(T).</title>
        <authorList>
            <person name="Schwibbert K."/>
            <person name="Marin-Sanguino A."/>
            <person name="Bagyan I."/>
            <person name="Heidrich G."/>
            <person name="Lentzen G."/>
            <person name="Seitz H."/>
            <person name="Rampp M."/>
            <person name="Schuster S.C."/>
            <person name="Klenk H.P."/>
            <person name="Pfeiffer F."/>
            <person name="Oesterhelt D."/>
            <person name="Kunte H.J."/>
        </authorList>
    </citation>
    <scope>NUCLEOTIDE SEQUENCE</scope>
    <source>
        <strain evidence="4">Type strain: DSM 2581</strain>
    </source>
</reference>
<dbReference type="GeneID" id="91009957"/>
<feature type="region of interest" description="Disordered" evidence="2">
    <location>
        <begin position="628"/>
        <end position="669"/>
    </location>
</feature>
<dbReference type="InterPro" id="IPR013783">
    <property type="entry name" value="Ig-like_fold"/>
</dbReference>
<evidence type="ECO:0000313" key="5">
    <source>
        <dbReference type="EMBL" id="WPU48667.1"/>
    </source>
</evidence>
<evidence type="ECO:0000256" key="1">
    <source>
        <dbReference type="SAM" id="Coils"/>
    </source>
</evidence>
<keyword evidence="1" id="KW-0175">Coiled coil</keyword>
<evidence type="ECO:0000256" key="2">
    <source>
        <dbReference type="SAM" id="MobiDB-lite"/>
    </source>
</evidence>
<evidence type="ECO:0000313" key="4">
    <source>
        <dbReference type="EMBL" id="CBV42517.1"/>
    </source>
</evidence>
<dbReference type="KEGG" id="hel:HELO_2633"/>
<gene>
    <name evidence="4" type="ordered locus">HELO_2633</name>
    <name evidence="5" type="ORF">SR933_07190</name>
</gene>
<dbReference type="EMBL" id="CP139472">
    <property type="protein sequence ID" value="WPU48667.1"/>
    <property type="molecule type" value="Genomic_DNA"/>
</dbReference>
<dbReference type="eggNOG" id="COG0542">
    <property type="taxonomic scope" value="Bacteria"/>
</dbReference>
<feature type="region of interest" description="Disordered" evidence="2">
    <location>
        <begin position="947"/>
        <end position="972"/>
    </location>
</feature>
<dbReference type="Proteomes" id="UP001322512">
    <property type="component" value="Chromosome"/>
</dbReference>
<dbReference type="InterPro" id="IPR015406">
    <property type="entry name" value="GpJ_CSF"/>
</dbReference>
<dbReference type="HOGENOM" id="CLU_242423_0_0_6"/>
<feature type="domain" description="Tip attachment protein J central straight fiber" evidence="3">
    <location>
        <begin position="792"/>
        <end position="930"/>
    </location>
</feature>
<feature type="coiled-coil region" evidence="1">
    <location>
        <begin position="242"/>
        <end position="269"/>
    </location>
</feature>
<dbReference type="OrthoDB" id="109844at2"/>
<evidence type="ECO:0000313" key="6">
    <source>
        <dbReference type="Proteomes" id="UP000008707"/>
    </source>
</evidence>
<feature type="compositionally biased region" description="Polar residues" evidence="2">
    <location>
        <begin position="1281"/>
        <end position="1292"/>
    </location>
</feature>
<evidence type="ECO:0000259" key="3">
    <source>
        <dbReference type="Pfam" id="PF09327"/>
    </source>
</evidence>
<dbReference type="RefSeq" id="WP_013332389.1">
    <property type="nucleotide sequence ID" value="NC_014532.2"/>
</dbReference>
<reference evidence="6" key="3">
    <citation type="journal article" date="2011" name="Environ. Microbiol.">
        <title>A blueprint of ectoine metabolism from the genome of the industrial producer Halomonas elongata DSM 2581(T).</title>
        <authorList>
            <person name="Schwibbert K."/>
            <person name="Marin-Sanguino A."/>
            <person name="Bagyan I."/>
            <person name="Heidrich G."/>
            <person name="Lentzen G."/>
            <person name="Seitz H."/>
            <person name="Rampp M."/>
            <person name="Schuster S.C."/>
            <person name="Klenk H.P."/>
            <person name="Pfeiffer F."/>
            <person name="Oesterhelt D."/>
            <person name="Kunte H.J."/>
        </authorList>
    </citation>
    <scope>NUCLEOTIDE SEQUENCE [LARGE SCALE GENOMIC DNA]</scope>
    <source>
        <strain evidence="6">ATCC 33173 / DSM 2581 / NBRC 15536 / NCIMB 2198 / 1H9</strain>
    </source>
</reference>
<dbReference type="Pfam" id="PF09327">
    <property type="entry name" value="Phage_Tail_Tip"/>
    <property type="match status" value="1"/>
</dbReference>
<evidence type="ECO:0000313" key="7">
    <source>
        <dbReference type="Proteomes" id="UP001322512"/>
    </source>
</evidence>
<feature type="compositionally biased region" description="Polar residues" evidence="2">
    <location>
        <begin position="640"/>
        <end position="653"/>
    </location>
</feature>
<organism evidence="4 6">
    <name type="scientific">Halomonas elongata (strain ATCC 33173 / DSM 2581 / NBRC 15536 / NCIMB 2198 / 1H9)</name>
    <dbReference type="NCBI Taxonomy" id="768066"/>
    <lineage>
        <taxon>Bacteria</taxon>
        <taxon>Pseudomonadati</taxon>
        <taxon>Pseudomonadota</taxon>
        <taxon>Gammaproteobacteria</taxon>
        <taxon>Oceanospirillales</taxon>
        <taxon>Halomonadaceae</taxon>
        <taxon>Halomonas</taxon>
    </lineage>
</organism>
<dbReference type="eggNOG" id="COG4733">
    <property type="taxonomic scope" value="Bacteria"/>
</dbReference>
<feature type="compositionally biased region" description="Gly residues" evidence="2">
    <location>
        <begin position="628"/>
        <end position="637"/>
    </location>
</feature>
<reference evidence="5 7" key="4">
    <citation type="submission" date="2023-11" db="EMBL/GenBank/DDBJ databases">
        <title>MicrobeMod: A computational toolkit for identifying prokaryotic methylation and restriction-modification with nanopore sequencing.</title>
        <authorList>
            <person name="Crits-Christoph A."/>
            <person name="Kang S.C."/>
            <person name="Lee H."/>
            <person name="Ostrov N."/>
        </authorList>
    </citation>
    <scope>NUCLEOTIDE SEQUENCE [LARGE SCALE GENOMIC DNA]</scope>
    <source>
        <strain evidence="5 7">ATCC 33173</strain>
    </source>
</reference>
<reference evidence="4" key="2">
    <citation type="submission" date="2010-05" db="EMBL/GenBank/DDBJ databases">
        <title>Revision and reannotation of the Halomonas elongata DSM 2581(T) genome.</title>
        <authorList>
            <person name="Pfeiffer F."/>
            <person name="Bagyan I."/>
            <person name="Alfaro-Espinoza G."/>
            <person name="Zamora-Lagos M.A."/>
            <person name="Habermann B."/>
            <person name="Oesterhelt D."/>
            <person name="Kunte H.J."/>
        </authorList>
    </citation>
    <scope>NUCLEOTIDE SEQUENCE</scope>
    <source>
        <strain evidence="4">Type strain: DSM 2581</strain>
    </source>
</reference>
<name>E1V338_HALED</name>
<proteinExistence type="predicted"/>
<dbReference type="STRING" id="768066.HELO_2633"/>
<protein>
    <recommendedName>
        <fullName evidence="3">Tip attachment protein J central straight fiber domain-containing protein</fullName>
    </recommendedName>
</protein>
<sequence>MAQKTRRRRALPPIDPQTDRRLRPFLEAVKEITETGDGVRGDPLDRKLTVRDLVDSGIGRLHGAGRGSSGVLLPGDAIDNDPAEDMAVPPRPTGFQAYGSFGYVALSWDIPGDLYGNHSFTSIYRAKEDNFANAVIIGKDSGMSYTDQVRDVAEDGVGYYYWITFTSSSGVEGPPNAPGGTYAEVIPDVRFIMQRITGQIDDGVLASTLRSKINLVVAPEDVEGSVNARLAAEADARRQAVASEARERAESIQRERKDWNAAIDAVTAKYDESIADLASKTEVLTKEDEALAQKIETAFSEVEKDFQAALRSERTAWTTKTDALGVRIDTTQAKAADNAADISETKKSLASKTSALTRSLESMTARLNATPVWSSNFEPGADFDRWKTASGGSIEAVSTAFAGNQAAVIRYNGSSPSSTGTTHSVFAEVTETLAKSFVGKRIRVEIYARKAQDNPASEFAVAYSTAANGNSGWHRFEPGDNWAPHEFMWDMPLDSSNAVDYIGIWGDTSNSGKGVEVDLITIRPATTEEDLPAITAAVNEEAEARVEEDKAITNRFSKDVSQLGENIAGVKETVSTEVARLDDRITSTSKKVDTTQSTLNGKVAAVETRMETRIEGIAHWSTSFEGDGSMGWSGGGSVSPASDSSTGSQSALFTWSAGSPSSGGRPGTAKAIPERTAIQFAGRRVRVTLDAKQPSSGTASEFAVAYSTSDVGNSGWHRFKPSGSWKPFSFLYDVPEANHGGRDFIGVWGDTSNRGNGILIDNMRIEVVADENDLPVLETMYVAKLQANGLIGGFGIYNDGETVEAGFDVDRFWLGRTNKNKVKPFIMDDDIVYLDTARIRQGDIQEGQLGPITIGKLTQNNGDPLTNVAGKIVADAIDVDNLRVAEAGKFYGDVYSGNYRSGSQGWAILQNGNVEFNQGVFNGTVEFKNIRGAGTLAGRDTVWWSEVTGGNRPSDNADRTADNTAKGIKNQGKLATKDKADYIEDVQNAPFIRLGINAYPEWKDASQYSEAHKKGTLIFEVSNGFGGWPQDNGGVITYWTNHNRAVQVFYGNGGDKEWVREIHPATYPNWSKFVQKEVFSSADVDALQTKNGPKEAGADVTGNNEAKSIVNQGLLATKNKADYEKDLENAPFVRARVNAYSESQSADQYSEAHKKGTLIFEVSNGQGGWPVSNGGVITHWSSNRRAVQILYGNGGGKEWVREVHHSRYPNWSPWTRREIFSSADVDALETKNGPRQAGADKTSENEAKRIAGQGKFATRDFAWWDEVSGSNKPHDNADVTGDNTSRDTSNVNGLPADVVRNGITGFGCDVSKAGTAPLGHNGGQHGYIEYDEGIHQGGGVWIAYDWNRMDRSGDPRPWADGIHFRIPYEVAGAFSGRRITVSVMEQRYSDHWSREFAVSYSTKHAGNSGWHRFETSTHSTWHTHSFEYDVPELEDESDHMVYIWPSTDNSGKRLGIKRITVTPSSDRASRSVDNWTRPNSTLIDGNKIYTGDAYVDTLQIKGNAITVPAATYKGRKGSWHYANSEGGWNWRPWMALHNFHQDDADIFIMALVPYSGSDSSSGGTGATATVGVKVRITIDGRVKREIDVRQTDSASARPNDDSYAYAYVTAAGTAVIGYRFPPYSGSRSIKIEVVTINSTIANCYMQALGVKR</sequence>
<accession>E1V338</accession>
<dbReference type="Proteomes" id="UP000008707">
    <property type="component" value="Chromosome"/>
</dbReference>
<feature type="region of interest" description="Disordered" evidence="2">
    <location>
        <begin position="1267"/>
        <end position="1293"/>
    </location>
</feature>
<dbReference type="Gene3D" id="2.60.40.10">
    <property type="entry name" value="Immunoglobulins"/>
    <property type="match status" value="1"/>
</dbReference>